<dbReference type="EMBL" id="JACGWS010000007">
    <property type="protein sequence ID" value="MBC8755429.1"/>
    <property type="molecule type" value="Genomic_DNA"/>
</dbReference>
<evidence type="ECO:0000313" key="2">
    <source>
        <dbReference type="Proteomes" id="UP000619238"/>
    </source>
</evidence>
<gene>
    <name evidence="1" type="ORF">H2O64_12135</name>
</gene>
<dbReference type="RefSeq" id="WP_187562482.1">
    <property type="nucleotide sequence ID" value="NZ_JACGWS010000007.1"/>
</dbReference>
<sequence>MKKKAITLSLNKKIVSHFDTSTQKGGRAGTLVGGPCPGSVGGPCISIQIRCTYETDCPKPITLDPKECSLDI</sequence>
<evidence type="ECO:0008006" key="3">
    <source>
        <dbReference type="Google" id="ProtNLM"/>
    </source>
</evidence>
<evidence type="ECO:0000313" key="1">
    <source>
        <dbReference type="EMBL" id="MBC8755429.1"/>
    </source>
</evidence>
<keyword evidence="2" id="KW-1185">Reference proteome</keyword>
<comment type="caution">
    <text evidence="1">The sequence shown here is derived from an EMBL/GenBank/DDBJ whole genome shotgun (WGS) entry which is preliminary data.</text>
</comment>
<name>A0ABR7QA38_9FLAO</name>
<protein>
    <recommendedName>
        <fullName evidence="3">Bacteriocin</fullName>
    </recommendedName>
</protein>
<organism evidence="1 2">
    <name type="scientific">Kordia aestuariivivens</name>
    <dbReference type="NCBI Taxonomy" id="2759037"/>
    <lineage>
        <taxon>Bacteria</taxon>
        <taxon>Pseudomonadati</taxon>
        <taxon>Bacteroidota</taxon>
        <taxon>Flavobacteriia</taxon>
        <taxon>Flavobacteriales</taxon>
        <taxon>Flavobacteriaceae</taxon>
        <taxon>Kordia</taxon>
    </lineage>
</organism>
<reference evidence="1 2" key="1">
    <citation type="submission" date="2020-07" db="EMBL/GenBank/DDBJ databases">
        <title>Description of Kordia aestuariivivens sp. nov., isolated from a tidal flat.</title>
        <authorList>
            <person name="Park S."/>
            <person name="Yoon J.-H."/>
        </authorList>
    </citation>
    <scope>NUCLEOTIDE SEQUENCE [LARGE SCALE GENOMIC DNA]</scope>
    <source>
        <strain evidence="1 2">YSTF-M3</strain>
    </source>
</reference>
<accession>A0ABR7QA38</accession>
<dbReference type="Proteomes" id="UP000619238">
    <property type="component" value="Unassembled WGS sequence"/>
</dbReference>
<proteinExistence type="predicted"/>